<protein>
    <recommendedName>
        <fullName evidence="1">DUF6546 domain-containing protein</fullName>
    </recommendedName>
</protein>
<dbReference type="Pfam" id="PF20183">
    <property type="entry name" value="DUF6546"/>
    <property type="match status" value="1"/>
</dbReference>
<reference evidence="2" key="1">
    <citation type="submission" date="2023-06" db="EMBL/GenBank/DDBJ databases">
        <title>Genome-scale phylogeny and comparative genomics of the fungal order Sordariales.</title>
        <authorList>
            <consortium name="Lawrence Berkeley National Laboratory"/>
            <person name="Hensen N."/>
            <person name="Bonometti L."/>
            <person name="Westerberg I."/>
            <person name="Brannstrom I.O."/>
            <person name="Guillou S."/>
            <person name="Cros-Aarteil S."/>
            <person name="Calhoun S."/>
            <person name="Haridas S."/>
            <person name="Kuo A."/>
            <person name="Mondo S."/>
            <person name="Pangilinan J."/>
            <person name="Riley R."/>
            <person name="Labutti K."/>
            <person name="Andreopoulos B."/>
            <person name="Lipzen A."/>
            <person name="Chen C."/>
            <person name="Yanf M."/>
            <person name="Daum C."/>
            <person name="Ng V."/>
            <person name="Clum A."/>
            <person name="Steindorff A."/>
            <person name="Ohm R."/>
            <person name="Martin F."/>
            <person name="Silar P."/>
            <person name="Natvig D."/>
            <person name="Lalanne C."/>
            <person name="Gautier V."/>
            <person name="Ament-Velasquez S.L."/>
            <person name="Kruys A."/>
            <person name="Hutchinson M.I."/>
            <person name="Powell A.J."/>
            <person name="Barry K."/>
            <person name="Miller A.N."/>
            <person name="Grigoriev I.V."/>
            <person name="Debuchy R."/>
            <person name="Gladieux P."/>
            <person name="Thoren M.H."/>
            <person name="Johannesson H."/>
        </authorList>
    </citation>
    <scope>NUCLEOTIDE SEQUENCE</scope>
    <source>
        <strain evidence="2">SMH4607-1</strain>
    </source>
</reference>
<sequence>MDDRSSATEARRHGMTLRGSTRQLKDPVCWTSLPAEVHLMILDTIAKQKHPGWASFASVCKEWQYVIERQNFRRLNLRVSCLDDFERIVVRQRELVRHICLDIELRKYTCRSCQSEDFQRTRRDEIYTKGVKEIYRILGTWKLAKNGLTLELNAYSPSDSKHWFKNWYFTSSDEGIREADCNWHDPDHGWIDGRQLIAPPNRAVSRLFGILHLTLSFSKRHRTETWIAVLIRLVQHGLPQTLKRISVFEDFSDDIAAAYRRQTVFVSASRIVQPQLGAAFAARSRDLEQLSVSYMVNAQDFFQACQPAWTWARLESLALTSQHFQDPGRRDEVDALLFKAGVTALRMPKLRALVLWDGRKDNACAFVYRTGGDHASVTWLGTWNMDLSPRVVEAWRRVAFDGHSRHTLRTDNQEVRGVINSHGDAIYRLKLPCQVVSPTSLWQIREENVDRSLHKE</sequence>
<evidence type="ECO:0000313" key="3">
    <source>
        <dbReference type="Proteomes" id="UP001172102"/>
    </source>
</evidence>
<name>A0AA40DWV9_9PEZI</name>
<gene>
    <name evidence="2" type="ORF">B0H67DRAFT_536609</name>
</gene>
<keyword evidence="3" id="KW-1185">Reference proteome</keyword>
<dbReference type="EMBL" id="JAUKUA010000004">
    <property type="protein sequence ID" value="KAK0714708.1"/>
    <property type="molecule type" value="Genomic_DNA"/>
</dbReference>
<feature type="domain" description="DUF6546" evidence="1">
    <location>
        <begin position="238"/>
        <end position="436"/>
    </location>
</feature>
<dbReference type="AlphaFoldDB" id="A0AA40DWV9"/>
<organism evidence="2 3">
    <name type="scientific">Lasiosphaeris hirsuta</name>
    <dbReference type="NCBI Taxonomy" id="260670"/>
    <lineage>
        <taxon>Eukaryota</taxon>
        <taxon>Fungi</taxon>
        <taxon>Dikarya</taxon>
        <taxon>Ascomycota</taxon>
        <taxon>Pezizomycotina</taxon>
        <taxon>Sordariomycetes</taxon>
        <taxon>Sordariomycetidae</taxon>
        <taxon>Sordariales</taxon>
        <taxon>Lasiosphaeriaceae</taxon>
        <taxon>Lasiosphaeris</taxon>
    </lineage>
</organism>
<dbReference type="Proteomes" id="UP001172102">
    <property type="component" value="Unassembled WGS sequence"/>
</dbReference>
<comment type="caution">
    <text evidence="2">The sequence shown here is derived from an EMBL/GenBank/DDBJ whole genome shotgun (WGS) entry which is preliminary data.</text>
</comment>
<accession>A0AA40DWV9</accession>
<evidence type="ECO:0000313" key="2">
    <source>
        <dbReference type="EMBL" id="KAK0714708.1"/>
    </source>
</evidence>
<dbReference type="InterPro" id="IPR046676">
    <property type="entry name" value="DUF6546"/>
</dbReference>
<proteinExistence type="predicted"/>
<evidence type="ECO:0000259" key="1">
    <source>
        <dbReference type="Pfam" id="PF20183"/>
    </source>
</evidence>